<feature type="transmembrane region" description="Helical" evidence="6">
    <location>
        <begin position="275"/>
        <end position="294"/>
    </location>
</feature>
<dbReference type="AlphaFoldDB" id="A0A381ZSY9"/>
<dbReference type="PANTHER" id="PTHR32322">
    <property type="entry name" value="INNER MEMBRANE TRANSPORTER"/>
    <property type="match status" value="1"/>
</dbReference>
<feature type="transmembrane region" description="Helical" evidence="6">
    <location>
        <begin position="219"/>
        <end position="238"/>
    </location>
</feature>
<organism evidence="8">
    <name type="scientific">marine metagenome</name>
    <dbReference type="NCBI Taxonomy" id="408172"/>
    <lineage>
        <taxon>unclassified sequences</taxon>
        <taxon>metagenomes</taxon>
        <taxon>ecological metagenomes</taxon>
    </lineage>
</organism>
<feature type="transmembrane region" description="Helical" evidence="6">
    <location>
        <begin position="12"/>
        <end position="29"/>
    </location>
</feature>
<evidence type="ECO:0000256" key="2">
    <source>
        <dbReference type="ARBA" id="ARBA00022475"/>
    </source>
</evidence>
<sequence>VTGYISRQQKAYLFAFITIFFWSTIATAFKLSLKYLEPVHLVFYATLVSVIALFFILLFQGKLKLIRRFSAQDFLRFSLLGILNPCLYYIILLHAYDLLPAQEAMAINYSWVVMMVILSIPILKQKIGFKEFLSIIVSYIGVVLIATKGDILALEFENLKGVSYALITTVIWALFWLFNTKHSSDTVLSLFLIFLFSLPFIAIAVYLDSGFVVPSVNGFIGAAYIGLFEMGITFVFWQSALRLSSSVAKISSLVFITPFLALLIVQLVLREAVLTSTVFGIVLIISGLLLQKYFTKQRTSR</sequence>
<feature type="domain" description="EamA" evidence="7">
    <location>
        <begin position="160"/>
        <end position="290"/>
    </location>
</feature>
<keyword evidence="3 6" id="KW-0812">Transmembrane</keyword>
<evidence type="ECO:0000256" key="3">
    <source>
        <dbReference type="ARBA" id="ARBA00022692"/>
    </source>
</evidence>
<dbReference type="InterPro" id="IPR037185">
    <property type="entry name" value="EmrE-like"/>
</dbReference>
<evidence type="ECO:0000256" key="6">
    <source>
        <dbReference type="SAM" id="Phobius"/>
    </source>
</evidence>
<feature type="transmembrane region" description="Helical" evidence="6">
    <location>
        <begin position="161"/>
        <end position="179"/>
    </location>
</feature>
<name>A0A381ZSY9_9ZZZZ</name>
<proteinExistence type="predicted"/>
<dbReference type="GO" id="GO:0005886">
    <property type="term" value="C:plasma membrane"/>
    <property type="evidence" value="ECO:0007669"/>
    <property type="project" value="UniProtKB-SubCell"/>
</dbReference>
<feature type="transmembrane region" description="Helical" evidence="6">
    <location>
        <begin position="104"/>
        <end position="123"/>
    </location>
</feature>
<evidence type="ECO:0000259" key="7">
    <source>
        <dbReference type="Pfam" id="PF00892"/>
    </source>
</evidence>
<comment type="subcellular location">
    <subcellularLocation>
        <location evidence="1">Cell membrane</location>
        <topology evidence="1">Multi-pass membrane protein</topology>
    </subcellularLocation>
</comment>
<feature type="transmembrane region" description="Helical" evidence="6">
    <location>
        <begin position="186"/>
        <end position="207"/>
    </location>
</feature>
<dbReference type="InterPro" id="IPR050638">
    <property type="entry name" value="AA-Vitamin_Transporters"/>
</dbReference>
<gene>
    <name evidence="8" type="ORF">METZ01_LOCUS145173</name>
</gene>
<keyword evidence="2" id="KW-1003">Cell membrane</keyword>
<accession>A0A381ZSY9</accession>
<evidence type="ECO:0000256" key="4">
    <source>
        <dbReference type="ARBA" id="ARBA00022989"/>
    </source>
</evidence>
<dbReference type="EMBL" id="UINC01022522">
    <property type="protein sequence ID" value="SVA92319.1"/>
    <property type="molecule type" value="Genomic_DNA"/>
</dbReference>
<evidence type="ECO:0000313" key="8">
    <source>
        <dbReference type="EMBL" id="SVA92319.1"/>
    </source>
</evidence>
<dbReference type="InterPro" id="IPR000620">
    <property type="entry name" value="EamA_dom"/>
</dbReference>
<feature type="transmembrane region" description="Helical" evidence="6">
    <location>
        <begin position="250"/>
        <end position="269"/>
    </location>
</feature>
<evidence type="ECO:0000256" key="1">
    <source>
        <dbReference type="ARBA" id="ARBA00004651"/>
    </source>
</evidence>
<protein>
    <recommendedName>
        <fullName evidence="7">EamA domain-containing protein</fullName>
    </recommendedName>
</protein>
<feature type="non-terminal residue" evidence="8">
    <location>
        <position position="1"/>
    </location>
</feature>
<feature type="transmembrane region" description="Helical" evidence="6">
    <location>
        <begin position="73"/>
        <end position="92"/>
    </location>
</feature>
<keyword evidence="4 6" id="KW-1133">Transmembrane helix</keyword>
<evidence type="ECO:0000256" key="5">
    <source>
        <dbReference type="ARBA" id="ARBA00023136"/>
    </source>
</evidence>
<feature type="transmembrane region" description="Helical" evidence="6">
    <location>
        <begin position="132"/>
        <end position="149"/>
    </location>
</feature>
<dbReference type="SUPFAM" id="SSF103481">
    <property type="entry name" value="Multidrug resistance efflux transporter EmrE"/>
    <property type="match status" value="2"/>
</dbReference>
<keyword evidence="5 6" id="KW-0472">Membrane</keyword>
<dbReference type="Pfam" id="PF00892">
    <property type="entry name" value="EamA"/>
    <property type="match status" value="2"/>
</dbReference>
<feature type="transmembrane region" description="Helical" evidence="6">
    <location>
        <begin position="41"/>
        <end position="61"/>
    </location>
</feature>
<dbReference type="PANTHER" id="PTHR32322:SF18">
    <property type="entry name" value="S-ADENOSYLMETHIONINE_S-ADENOSYLHOMOCYSTEINE TRANSPORTER"/>
    <property type="match status" value="1"/>
</dbReference>
<feature type="domain" description="EamA" evidence="7">
    <location>
        <begin position="10"/>
        <end position="146"/>
    </location>
</feature>
<reference evidence="8" key="1">
    <citation type="submission" date="2018-05" db="EMBL/GenBank/DDBJ databases">
        <authorList>
            <person name="Lanie J.A."/>
            <person name="Ng W.-L."/>
            <person name="Kazmierczak K.M."/>
            <person name="Andrzejewski T.M."/>
            <person name="Davidsen T.M."/>
            <person name="Wayne K.J."/>
            <person name="Tettelin H."/>
            <person name="Glass J.I."/>
            <person name="Rusch D."/>
            <person name="Podicherti R."/>
            <person name="Tsui H.-C.T."/>
            <person name="Winkler M.E."/>
        </authorList>
    </citation>
    <scope>NUCLEOTIDE SEQUENCE</scope>
</reference>